<protein>
    <submittedName>
        <fullName evidence="1">Uncharacterized protein</fullName>
    </submittedName>
</protein>
<evidence type="ECO:0000313" key="1">
    <source>
        <dbReference type="EMBL" id="MBX69627.1"/>
    </source>
</evidence>
<proteinExistence type="predicted"/>
<sequence length="44" mass="5293">MTGNSINSKGRKTQQIIIIWFHPNKDHQHVFLQKVTWTKNNFQK</sequence>
<dbReference type="AlphaFoldDB" id="A0A2P2QRL6"/>
<accession>A0A2P2QRL6</accession>
<dbReference type="EMBL" id="GGEC01089143">
    <property type="protein sequence ID" value="MBX69627.1"/>
    <property type="molecule type" value="Transcribed_RNA"/>
</dbReference>
<name>A0A2P2QRL6_RHIMU</name>
<reference evidence="1" key="1">
    <citation type="submission" date="2018-02" db="EMBL/GenBank/DDBJ databases">
        <title>Rhizophora mucronata_Transcriptome.</title>
        <authorList>
            <person name="Meera S.P."/>
            <person name="Sreeshan A."/>
            <person name="Augustine A."/>
        </authorList>
    </citation>
    <scope>NUCLEOTIDE SEQUENCE</scope>
    <source>
        <tissue evidence="1">Leaf</tissue>
    </source>
</reference>
<organism evidence="1">
    <name type="scientific">Rhizophora mucronata</name>
    <name type="common">Asiatic mangrove</name>
    <dbReference type="NCBI Taxonomy" id="61149"/>
    <lineage>
        <taxon>Eukaryota</taxon>
        <taxon>Viridiplantae</taxon>
        <taxon>Streptophyta</taxon>
        <taxon>Embryophyta</taxon>
        <taxon>Tracheophyta</taxon>
        <taxon>Spermatophyta</taxon>
        <taxon>Magnoliopsida</taxon>
        <taxon>eudicotyledons</taxon>
        <taxon>Gunneridae</taxon>
        <taxon>Pentapetalae</taxon>
        <taxon>rosids</taxon>
        <taxon>fabids</taxon>
        <taxon>Malpighiales</taxon>
        <taxon>Rhizophoraceae</taxon>
        <taxon>Rhizophora</taxon>
    </lineage>
</organism>